<sequence length="379" mass="39691">MTPRIPALLFVGALVIAGCSGGDDESASTTDAAPETTATPSTSAPAPATDAPSTTAPDDTTAPAGEFADWCAVAIEVETLSSESDLVDYTDPAAVEEYLDQLIPALEASVDSAPAEIADAVATSADISGQFRDALADAGYDMLVADLSLVDELDAERDAARDEIRAFNAEHCGFEFDDDVDPDEPDDDFSFSDGSLRDQFIGQLVASGFTMPEAACIFQEMDFSDPSSLEDPDALIPIFEFCGIDLDRLEEIGTAVAPDLAVGDDLLATSLASIGLDDDQIECVTAEIEALPPSDVDEDLVLATMLGCGVSMEQITSPDLSSAGELEDLYVEQFMAMGVDEEGAQCLYDELLVGNIEGFTAEDVLGALDLCGIDPLTLD</sequence>
<dbReference type="RefSeq" id="WP_133869539.1">
    <property type="nucleotide sequence ID" value="NZ_SOAU01000001.1"/>
</dbReference>
<gene>
    <name evidence="2" type="ORF">BDK89_2848</name>
</gene>
<feature type="compositionally biased region" description="Low complexity" evidence="1">
    <location>
        <begin position="27"/>
        <end position="63"/>
    </location>
</feature>
<protein>
    <submittedName>
        <fullName evidence="2">Uncharacterized protein</fullName>
    </submittedName>
</protein>
<evidence type="ECO:0000256" key="1">
    <source>
        <dbReference type="SAM" id="MobiDB-lite"/>
    </source>
</evidence>
<name>A0A4R7I219_9ACTN</name>
<proteinExistence type="predicted"/>
<keyword evidence="3" id="KW-1185">Reference proteome</keyword>
<dbReference type="PROSITE" id="PS51257">
    <property type="entry name" value="PROKAR_LIPOPROTEIN"/>
    <property type="match status" value="1"/>
</dbReference>
<feature type="region of interest" description="Disordered" evidence="1">
    <location>
        <begin position="22"/>
        <end position="63"/>
    </location>
</feature>
<organism evidence="2 3">
    <name type="scientific">Ilumatobacter fluminis</name>
    <dbReference type="NCBI Taxonomy" id="467091"/>
    <lineage>
        <taxon>Bacteria</taxon>
        <taxon>Bacillati</taxon>
        <taxon>Actinomycetota</taxon>
        <taxon>Acidimicrobiia</taxon>
        <taxon>Acidimicrobiales</taxon>
        <taxon>Ilumatobacteraceae</taxon>
        <taxon>Ilumatobacter</taxon>
    </lineage>
</organism>
<reference evidence="2 3" key="1">
    <citation type="submission" date="2019-03" db="EMBL/GenBank/DDBJ databases">
        <title>Sequencing the genomes of 1000 actinobacteria strains.</title>
        <authorList>
            <person name="Klenk H.-P."/>
        </authorList>
    </citation>
    <scope>NUCLEOTIDE SEQUENCE [LARGE SCALE GENOMIC DNA]</scope>
    <source>
        <strain evidence="2 3">DSM 18936</strain>
    </source>
</reference>
<evidence type="ECO:0000313" key="2">
    <source>
        <dbReference type="EMBL" id="TDT17240.1"/>
    </source>
</evidence>
<dbReference type="EMBL" id="SOAU01000001">
    <property type="protein sequence ID" value="TDT17240.1"/>
    <property type="molecule type" value="Genomic_DNA"/>
</dbReference>
<dbReference type="Proteomes" id="UP000294558">
    <property type="component" value="Unassembled WGS sequence"/>
</dbReference>
<comment type="caution">
    <text evidence="2">The sequence shown here is derived from an EMBL/GenBank/DDBJ whole genome shotgun (WGS) entry which is preliminary data.</text>
</comment>
<evidence type="ECO:0000313" key="3">
    <source>
        <dbReference type="Proteomes" id="UP000294558"/>
    </source>
</evidence>
<accession>A0A4R7I219</accession>
<dbReference type="AlphaFoldDB" id="A0A4R7I219"/>